<dbReference type="Gene3D" id="2.60.120.10">
    <property type="entry name" value="Jelly Rolls"/>
    <property type="match status" value="1"/>
</dbReference>
<protein>
    <submittedName>
        <fullName evidence="2">Cupin domain-containing protein</fullName>
    </submittedName>
</protein>
<feature type="domain" description="Cupin type-2" evidence="1">
    <location>
        <begin position="36"/>
        <end position="104"/>
    </location>
</feature>
<evidence type="ECO:0000313" key="2">
    <source>
        <dbReference type="EMBL" id="MFD2569608.1"/>
    </source>
</evidence>
<dbReference type="CDD" id="cd06981">
    <property type="entry name" value="cupin_reut_a1446"/>
    <property type="match status" value="1"/>
</dbReference>
<sequence length="109" mass="12724">MNVGNLFTAIPASLPDELFEDLLVHSNFRLERIVSKGHSSPENFWYDQAEHEWVLVLQGEARLELEDQEEPIHLSAGRHLLLPAHCRHRVAWTHPEQETIWLALFYTDD</sequence>
<dbReference type="InterPro" id="IPR013096">
    <property type="entry name" value="Cupin_2"/>
</dbReference>
<evidence type="ECO:0000313" key="3">
    <source>
        <dbReference type="Proteomes" id="UP001597469"/>
    </source>
</evidence>
<accession>A0ABW5M0F6</accession>
<gene>
    <name evidence="2" type="ORF">ACFSUS_03130</name>
</gene>
<dbReference type="EMBL" id="JBHULN010000001">
    <property type="protein sequence ID" value="MFD2569608.1"/>
    <property type="molecule type" value="Genomic_DNA"/>
</dbReference>
<name>A0ABW5M0F6_9BACT</name>
<reference evidence="3" key="1">
    <citation type="journal article" date="2019" name="Int. J. Syst. Evol. Microbiol.">
        <title>The Global Catalogue of Microorganisms (GCM) 10K type strain sequencing project: providing services to taxonomists for standard genome sequencing and annotation.</title>
        <authorList>
            <consortium name="The Broad Institute Genomics Platform"/>
            <consortium name="The Broad Institute Genome Sequencing Center for Infectious Disease"/>
            <person name="Wu L."/>
            <person name="Ma J."/>
        </authorList>
    </citation>
    <scope>NUCLEOTIDE SEQUENCE [LARGE SCALE GENOMIC DNA]</scope>
    <source>
        <strain evidence="3">KCTC 42805</strain>
    </source>
</reference>
<dbReference type="SUPFAM" id="SSF51182">
    <property type="entry name" value="RmlC-like cupins"/>
    <property type="match status" value="1"/>
</dbReference>
<keyword evidence="3" id="KW-1185">Reference proteome</keyword>
<dbReference type="Proteomes" id="UP001597469">
    <property type="component" value="Unassembled WGS sequence"/>
</dbReference>
<evidence type="ECO:0000259" key="1">
    <source>
        <dbReference type="Pfam" id="PF07883"/>
    </source>
</evidence>
<proteinExistence type="predicted"/>
<dbReference type="InterPro" id="IPR014710">
    <property type="entry name" value="RmlC-like_jellyroll"/>
</dbReference>
<dbReference type="Pfam" id="PF07883">
    <property type="entry name" value="Cupin_2"/>
    <property type="match status" value="1"/>
</dbReference>
<dbReference type="RefSeq" id="WP_381518922.1">
    <property type="nucleotide sequence ID" value="NZ_JBHULN010000001.1"/>
</dbReference>
<dbReference type="InterPro" id="IPR011051">
    <property type="entry name" value="RmlC_Cupin_sf"/>
</dbReference>
<comment type="caution">
    <text evidence="2">The sequence shown here is derived from an EMBL/GenBank/DDBJ whole genome shotgun (WGS) entry which is preliminary data.</text>
</comment>
<organism evidence="2 3">
    <name type="scientific">Spirosoma soli</name>
    <dbReference type="NCBI Taxonomy" id="1770529"/>
    <lineage>
        <taxon>Bacteria</taxon>
        <taxon>Pseudomonadati</taxon>
        <taxon>Bacteroidota</taxon>
        <taxon>Cytophagia</taxon>
        <taxon>Cytophagales</taxon>
        <taxon>Cytophagaceae</taxon>
        <taxon>Spirosoma</taxon>
    </lineage>
</organism>